<dbReference type="InterPro" id="IPR050639">
    <property type="entry name" value="SSR_resolvase"/>
</dbReference>
<feature type="domain" description="Recombinase zinc beta ribbon" evidence="4">
    <location>
        <begin position="36"/>
        <end position="90"/>
    </location>
</feature>
<dbReference type="InterPro" id="IPR025827">
    <property type="entry name" value="Zn_ribbon_recom_dom"/>
</dbReference>
<dbReference type="GO" id="GO:0000150">
    <property type="term" value="F:DNA strand exchange activity"/>
    <property type="evidence" value="ECO:0007669"/>
    <property type="project" value="TreeGrafter"/>
</dbReference>
<keyword evidence="3" id="KW-0175">Coiled coil</keyword>
<dbReference type="GO" id="GO:0003677">
    <property type="term" value="F:DNA binding"/>
    <property type="evidence" value="ECO:0007669"/>
    <property type="project" value="UniProtKB-KW"/>
</dbReference>
<evidence type="ECO:0000256" key="3">
    <source>
        <dbReference type="SAM" id="Coils"/>
    </source>
</evidence>
<gene>
    <name evidence="5" type="ORF">JCM19314_3728</name>
</gene>
<dbReference type="Pfam" id="PF13408">
    <property type="entry name" value="Zn_ribbon_recom"/>
    <property type="match status" value="1"/>
</dbReference>
<evidence type="ECO:0000256" key="2">
    <source>
        <dbReference type="ARBA" id="ARBA00023172"/>
    </source>
</evidence>
<evidence type="ECO:0000256" key="1">
    <source>
        <dbReference type="ARBA" id="ARBA00023125"/>
    </source>
</evidence>
<feature type="coiled-coil region" evidence="3">
    <location>
        <begin position="107"/>
        <end position="176"/>
    </location>
</feature>
<accession>A0A090QD19</accession>
<dbReference type="EMBL" id="BBMM01000002">
    <property type="protein sequence ID" value="GAK99683.1"/>
    <property type="molecule type" value="Genomic_DNA"/>
</dbReference>
<protein>
    <submittedName>
        <fullName evidence="5">Site-specific recombinase for integration and excision</fullName>
    </submittedName>
</protein>
<evidence type="ECO:0000313" key="6">
    <source>
        <dbReference type="Proteomes" id="UP000029226"/>
    </source>
</evidence>
<evidence type="ECO:0000313" key="5">
    <source>
        <dbReference type="EMBL" id="GAK99683.1"/>
    </source>
</evidence>
<dbReference type="AlphaFoldDB" id="A0A090QD19"/>
<reference evidence="5 6" key="1">
    <citation type="journal article" date="2014" name="Genome Announc.">
        <title>Draft Genome Sequences of Marine Flavobacterium Nonlabens Strains NR17, NR24, NR27, NR32, NR33, and Ara13.</title>
        <authorList>
            <person name="Nakanishi M."/>
            <person name="Meirelles P."/>
            <person name="Suzuki R."/>
            <person name="Takatani N."/>
            <person name="Mino S."/>
            <person name="Suda W."/>
            <person name="Oshima K."/>
            <person name="Hattori M."/>
            <person name="Ohkuma M."/>
            <person name="Hosokawa M."/>
            <person name="Miyashita K."/>
            <person name="Thompson F.L."/>
            <person name="Niwa A."/>
            <person name="Sawabe T."/>
            <person name="Sawabe T."/>
        </authorList>
    </citation>
    <scope>NUCLEOTIDE SEQUENCE [LARGE SCALE GENOMIC DNA]</scope>
    <source>
        <strain evidence="6">JCM19314</strain>
    </source>
</reference>
<keyword evidence="1" id="KW-0238">DNA-binding</keyword>
<sequence length="274" mass="32825">MYKYPVLLDEALWHDVQYKLTSNKNGTGKKVEHRYLLKSLLECGRCSRNYYGKINKRTNIYMCSSKRFPKINCGNRGINITHFERYIWERFFVLKDLLTPINDYLDHRRKEDKIEKIIKELKKIENKIEKVFKKRKNAIKLSIEGKIPENEIQEFINDFDLKVRDLNIKKRNYESQMELFLNSKKYLDMLNVDLLNLADVSFKEKRELVKKYIKRVVILYDETIGYDIKIRYTFGHEVHHVMDKNYLMGLDLDSEIPLLMDDRMDGGISLFTDG</sequence>
<proteinExistence type="predicted"/>
<dbReference type="PANTHER" id="PTHR30461:SF2">
    <property type="entry name" value="SERINE RECOMBINASE PINE-RELATED"/>
    <property type="match status" value="1"/>
</dbReference>
<dbReference type="PANTHER" id="PTHR30461">
    <property type="entry name" value="DNA-INVERTASE FROM LAMBDOID PROPHAGE"/>
    <property type="match status" value="1"/>
</dbReference>
<name>A0A090QD19_NONUL</name>
<comment type="caution">
    <text evidence="5">The sequence shown here is derived from an EMBL/GenBank/DDBJ whole genome shotgun (WGS) entry which is preliminary data.</text>
</comment>
<evidence type="ECO:0000259" key="4">
    <source>
        <dbReference type="Pfam" id="PF13408"/>
    </source>
</evidence>
<organism evidence="5 6">
    <name type="scientific">Nonlabens ulvanivorans</name>
    <name type="common">Persicivirga ulvanivorans</name>
    <dbReference type="NCBI Taxonomy" id="906888"/>
    <lineage>
        <taxon>Bacteria</taxon>
        <taxon>Pseudomonadati</taxon>
        <taxon>Bacteroidota</taxon>
        <taxon>Flavobacteriia</taxon>
        <taxon>Flavobacteriales</taxon>
        <taxon>Flavobacteriaceae</taxon>
        <taxon>Nonlabens</taxon>
    </lineage>
</organism>
<dbReference type="Proteomes" id="UP000029226">
    <property type="component" value="Unassembled WGS sequence"/>
</dbReference>
<keyword evidence="2" id="KW-0233">DNA recombination</keyword>